<dbReference type="PANTHER" id="PTHR48051:SF54">
    <property type="entry name" value="LEUCINE-RICH REPEAT-CONTAINING PROTEIN"/>
    <property type="match status" value="1"/>
</dbReference>
<keyword evidence="5" id="KW-1185">Reference proteome</keyword>
<name>A0ABV5SGA0_9ACTN</name>
<dbReference type="PANTHER" id="PTHR48051">
    <property type="match status" value="1"/>
</dbReference>
<dbReference type="EMBL" id="JBHMBW010000099">
    <property type="protein sequence ID" value="MFB9630720.1"/>
    <property type="molecule type" value="Genomic_DNA"/>
</dbReference>
<comment type="caution">
    <text evidence="4">The sequence shown here is derived from an EMBL/GenBank/DDBJ whole genome shotgun (WGS) entry which is preliminary data.</text>
</comment>
<dbReference type="RefSeq" id="WP_344993575.1">
    <property type="nucleotide sequence ID" value="NZ_BAAAXV010000008.1"/>
</dbReference>
<dbReference type="InterPro" id="IPR050216">
    <property type="entry name" value="LRR_domain-containing"/>
</dbReference>
<sequence>MPAEIARLTRLETLEIRCRYIAVLPPEIGHLARLRELTACGTALTELPAEIGELQQLEVLDLQSAPLKAFPAELGRLGALRRLLLNGHAAVSRQSCGPWATFESWTCPTATWMNCRSASAICGRCDGWT</sequence>
<proteinExistence type="predicted"/>
<dbReference type="SUPFAM" id="SSF52058">
    <property type="entry name" value="L domain-like"/>
    <property type="match status" value="1"/>
</dbReference>
<evidence type="ECO:0000256" key="1">
    <source>
        <dbReference type="ARBA" id="ARBA00022614"/>
    </source>
</evidence>
<accession>A0ABV5SGA0</accession>
<evidence type="ECO:0000313" key="5">
    <source>
        <dbReference type="Proteomes" id="UP001589532"/>
    </source>
</evidence>
<gene>
    <name evidence="4" type="ORF">ACFFSA_47245</name>
</gene>
<dbReference type="InterPro" id="IPR055414">
    <property type="entry name" value="LRR_R13L4/SHOC2-like"/>
</dbReference>
<evidence type="ECO:0000256" key="2">
    <source>
        <dbReference type="ARBA" id="ARBA00022737"/>
    </source>
</evidence>
<dbReference type="Gene3D" id="3.80.10.10">
    <property type="entry name" value="Ribonuclease Inhibitor"/>
    <property type="match status" value="1"/>
</dbReference>
<keyword evidence="2" id="KW-0677">Repeat</keyword>
<feature type="domain" description="Disease resistance R13L4/SHOC-2-like LRR" evidence="3">
    <location>
        <begin position="28"/>
        <end position="89"/>
    </location>
</feature>
<organism evidence="4 5">
    <name type="scientific">Nonomuraea helvata</name>
    <dbReference type="NCBI Taxonomy" id="37484"/>
    <lineage>
        <taxon>Bacteria</taxon>
        <taxon>Bacillati</taxon>
        <taxon>Actinomycetota</taxon>
        <taxon>Actinomycetes</taxon>
        <taxon>Streptosporangiales</taxon>
        <taxon>Streptosporangiaceae</taxon>
        <taxon>Nonomuraea</taxon>
    </lineage>
</organism>
<dbReference type="Proteomes" id="UP001589532">
    <property type="component" value="Unassembled WGS sequence"/>
</dbReference>
<evidence type="ECO:0000313" key="4">
    <source>
        <dbReference type="EMBL" id="MFB9630720.1"/>
    </source>
</evidence>
<keyword evidence="1" id="KW-0433">Leucine-rich repeat</keyword>
<protein>
    <submittedName>
        <fullName evidence="4">Leucine-rich repeat domain-containing protein</fullName>
    </submittedName>
</protein>
<dbReference type="Pfam" id="PF23598">
    <property type="entry name" value="LRR_14"/>
    <property type="match status" value="1"/>
</dbReference>
<reference evidence="4 5" key="1">
    <citation type="submission" date="2024-09" db="EMBL/GenBank/DDBJ databases">
        <authorList>
            <person name="Sun Q."/>
            <person name="Mori K."/>
        </authorList>
    </citation>
    <scope>NUCLEOTIDE SEQUENCE [LARGE SCALE GENOMIC DNA]</scope>
    <source>
        <strain evidence="4 5">JCM 3143</strain>
    </source>
</reference>
<evidence type="ECO:0000259" key="3">
    <source>
        <dbReference type="Pfam" id="PF23598"/>
    </source>
</evidence>
<dbReference type="InterPro" id="IPR032675">
    <property type="entry name" value="LRR_dom_sf"/>
</dbReference>